<keyword evidence="2" id="KW-0285">Flavoprotein</keyword>
<evidence type="ECO:0000256" key="6">
    <source>
        <dbReference type="SAM" id="MobiDB-lite"/>
    </source>
</evidence>
<feature type="domain" description="FAD/NAD(P)-binding" evidence="7">
    <location>
        <begin position="32"/>
        <end position="270"/>
    </location>
</feature>
<dbReference type="PANTHER" id="PTHR43706:SF17">
    <property type="entry name" value="NADH DEHYDROGENASE (EUROFUNG)"/>
    <property type="match status" value="1"/>
</dbReference>
<evidence type="ECO:0000313" key="10">
    <source>
        <dbReference type="Proteomes" id="UP000184267"/>
    </source>
</evidence>
<dbReference type="OrthoDB" id="9992747at2759"/>
<gene>
    <name evidence="9" type="ORF">TRAPUB_200</name>
</gene>
<protein>
    <submittedName>
        <fullName evidence="9">Uncharacterized protein</fullName>
    </submittedName>
</protein>
<keyword evidence="5" id="KW-0520">NAD</keyword>
<dbReference type="Pfam" id="PF07992">
    <property type="entry name" value="Pyr_redox_2"/>
    <property type="match status" value="1"/>
</dbReference>
<feature type="compositionally biased region" description="Polar residues" evidence="6">
    <location>
        <begin position="17"/>
        <end position="27"/>
    </location>
</feature>
<feature type="domain" description="External alternative NADH-ubiquinone oxidoreductase-like C-terminal" evidence="8">
    <location>
        <begin position="297"/>
        <end position="348"/>
    </location>
</feature>
<feature type="non-terminal residue" evidence="9">
    <location>
        <position position="351"/>
    </location>
</feature>
<dbReference type="InterPro" id="IPR054585">
    <property type="entry name" value="NDH2-like_C"/>
</dbReference>
<dbReference type="STRING" id="154538.A0A1M2VMS7"/>
<evidence type="ECO:0000256" key="2">
    <source>
        <dbReference type="ARBA" id="ARBA00022630"/>
    </source>
</evidence>
<dbReference type="EMBL" id="MNAD01001004">
    <property type="protein sequence ID" value="OJT08901.1"/>
    <property type="molecule type" value="Genomic_DNA"/>
</dbReference>
<evidence type="ECO:0000313" key="9">
    <source>
        <dbReference type="EMBL" id="OJT08901.1"/>
    </source>
</evidence>
<dbReference type="Proteomes" id="UP000184267">
    <property type="component" value="Unassembled WGS sequence"/>
</dbReference>
<dbReference type="Pfam" id="PF22366">
    <property type="entry name" value="NDH2_C"/>
    <property type="match status" value="1"/>
</dbReference>
<accession>A0A1M2VMS7</accession>
<evidence type="ECO:0000256" key="5">
    <source>
        <dbReference type="ARBA" id="ARBA00023027"/>
    </source>
</evidence>
<evidence type="ECO:0000259" key="7">
    <source>
        <dbReference type="Pfam" id="PF07992"/>
    </source>
</evidence>
<feature type="region of interest" description="Disordered" evidence="6">
    <location>
        <begin position="1"/>
        <end position="27"/>
    </location>
</feature>
<dbReference type="InterPro" id="IPR045024">
    <property type="entry name" value="NDH-2"/>
</dbReference>
<dbReference type="SUPFAM" id="SSF51971">
    <property type="entry name" value="Nucleotide-binding domain"/>
    <property type="match status" value="1"/>
</dbReference>
<dbReference type="PANTHER" id="PTHR43706">
    <property type="entry name" value="NADH DEHYDROGENASE"/>
    <property type="match status" value="1"/>
</dbReference>
<keyword evidence="10" id="KW-1185">Reference proteome</keyword>
<feature type="compositionally biased region" description="Polar residues" evidence="6">
    <location>
        <begin position="1"/>
        <end position="10"/>
    </location>
</feature>
<dbReference type="OMA" id="DHCIFLD"/>
<dbReference type="PRINTS" id="PR00368">
    <property type="entry name" value="FADPNR"/>
</dbReference>
<dbReference type="InterPro" id="IPR023753">
    <property type="entry name" value="FAD/NAD-binding_dom"/>
</dbReference>
<proteinExistence type="inferred from homology"/>
<dbReference type="GO" id="GO:0003954">
    <property type="term" value="F:NADH dehydrogenase activity"/>
    <property type="evidence" value="ECO:0007669"/>
    <property type="project" value="InterPro"/>
</dbReference>
<evidence type="ECO:0000256" key="1">
    <source>
        <dbReference type="ARBA" id="ARBA00005272"/>
    </source>
</evidence>
<dbReference type="InterPro" id="IPR036188">
    <property type="entry name" value="FAD/NAD-bd_sf"/>
</dbReference>
<keyword evidence="4" id="KW-0560">Oxidoreductase</keyword>
<comment type="caution">
    <text evidence="9">The sequence shown here is derived from an EMBL/GenBank/DDBJ whole genome shotgun (WGS) entry which is preliminary data.</text>
</comment>
<sequence>MPATSPVNFSGSGGSAGNTDPNESASAVAGSSQKFQLTYDKLVIAVGAYSQTFNVPGVKEHAYFLKDISDARRIRTRVLECFEQANQPTITDADRRKLLNFCIVGGGPTGVEFAAELHDFLHTDIARHYPALARMAKINLYDVAPSILGGFDIGLQEYATSKFKREGIRLLTQHHVQRVEQGRMFVTEEGEVNFGLLVWSTGLAPNPLIDSITEAKKDGRTKRTLITDGHLNVVLKDTDAVDPDVFAIGDAATVVDKPLPATAQVANQQAKYLTRRLNALVRDRTPSKSPFKFQNAGSLAYIGDWEAVFDRTKAARGPKNKETGRVAWLLWRSAYFTKTLSWRNKILVPMY</sequence>
<evidence type="ECO:0000256" key="4">
    <source>
        <dbReference type="ARBA" id="ARBA00023002"/>
    </source>
</evidence>
<evidence type="ECO:0000256" key="3">
    <source>
        <dbReference type="ARBA" id="ARBA00022827"/>
    </source>
</evidence>
<comment type="similarity">
    <text evidence="1">Belongs to the NADH dehydrogenase family.</text>
</comment>
<keyword evidence="3" id="KW-0274">FAD</keyword>
<organism evidence="9 10">
    <name type="scientific">Trametes pubescens</name>
    <name type="common">White-rot fungus</name>
    <dbReference type="NCBI Taxonomy" id="154538"/>
    <lineage>
        <taxon>Eukaryota</taxon>
        <taxon>Fungi</taxon>
        <taxon>Dikarya</taxon>
        <taxon>Basidiomycota</taxon>
        <taxon>Agaricomycotina</taxon>
        <taxon>Agaricomycetes</taxon>
        <taxon>Polyporales</taxon>
        <taxon>Polyporaceae</taxon>
        <taxon>Trametes</taxon>
    </lineage>
</organism>
<evidence type="ECO:0000259" key="8">
    <source>
        <dbReference type="Pfam" id="PF22366"/>
    </source>
</evidence>
<dbReference type="AlphaFoldDB" id="A0A1M2VMS7"/>
<dbReference type="SUPFAM" id="SSF51905">
    <property type="entry name" value="FAD/NAD(P)-binding domain"/>
    <property type="match status" value="1"/>
</dbReference>
<dbReference type="Gene3D" id="3.50.50.100">
    <property type="match status" value="1"/>
</dbReference>
<dbReference type="GO" id="GO:0005739">
    <property type="term" value="C:mitochondrion"/>
    <property type="evidence" value="ECO:0007669"/>
    <property type="project" value="UniProtKB-ARBA"/>
</dbReference>
<name>A0A1M2VMS7_TRAPU</name>
<reference evidence="9 10" key="1">
    <citation type="submission" date="2016-10" db="EMBL/GenBank/DDBJ databases">
        <title>Genome sequence of the basidiomycete white-rot fungus Trametes pubescens.</title>
        <authorList>
            <person name="Makela M.R."/>
            <person name="Granchi Z."/>
            <person name="Peng M."/>
            <person name="De Vries R.P."/>
            <person name="Grigoriev I."/>
            <person name="Riley R."/>
            <person name="Hilden K."/>
        </authorList>
    </citation>
    <scope>NUCLEOTIDE SEQUENCE [LARGE SCALE GENOMIC DNA]</scope>
    <source>
        <strain evidence="9 10">FBCC735</strain>
    </source>
</reference>